<dbReference type="Proteomes" id="UP000054485">
    <property type="component" value="Unassembled WGS sequence"/>
</dbReference>
<dbReference type="OrthoDB" id="2606310at2759"/>
<name>A0A0D0BL46_9AGAM</name>
<evidence type="ECO:0000313" key="2">
    <source>
        <dbReference type="Proteomes" id="UP000054485"/>
    </source>
</evidence>
<sequence length="105" mass="11956">MDIPWASFKRLETVSLAVPHVDLTVHPYLPVAPGTMLRTELLTFPASLMKGRLPLKIKASTETGEDCISLDDVRVTVSDYRVHFYIQSRQWETVWACGLLKERVL</sequence>
<evidence type="ECO:0000313" key="1">
    <source>
        <dbReference type="EMBL" id="KIK46692.1"/>
    </source>
</evidence>
<reference evidence="2" key="2">
    <citation type="submission" date="2015-01" db="EMBL/GenBank/DDBJ databases">
        <title>Evolutionary Origins and Diversification of the Mycorrhizal Mutualists.</title>
        <authorList>
            <consortium name="DOE Joint Genome Institute"/>
            <consortium name="Mycorrhizal Genomics Consortium"/>
            <person name="Kohler A."/>
            <person name="Kuo A."/>
            <person name="Nagy L.G."/>
            <person name="Floudas D."/>
            <person name="Copeland A."/>
            <person name="Barry K.W."/>
            <person name="Cichocki N."/>
            <person name="Veneault-Fourrey C."/>
            <person name="LaButti K."/>
            <person name="Lindquist E.A."/>
            <person name="Lipzen A."/>
            <person name="Lundell T."/>
            <person name="Morin E."/>
            <person name="Murat C."/>
            <person name="Riley R."/>
            <person name="Ohm R."/>
            <person name="Sun H."/>
            <person name="Tunlid A."/>
            <person name="Henrissat B."/>
            <person name="Grigoriev I.V."/>
            <person name="Hibbett D.S."/>
            <person name="Martin F."/>
        </authorList>
    </citation>
    <scope>NUCLEOTIDE SEQUENCE [LARGE SCALE GENOMIC DNA]</scope>
    <source>
        <strain evidence="2">UH-Slu-Lm8-n1</strain>
    </source>
</reference>
<dbReference type="AlphaFoldDB" id="A0A0D0BL46"/>
<organism evidence="1 2">
    <name type="scientific">Suillus luteus UH-Slu-Lm8-n1</name>
    <dbReference type="NCBI Taxonomy" id="930992"/>
    <lineage>
        <taxon>Eukaryota</taxon>
        <taxon>Fungi</taxon>
        <taxon>Dikarya</taxon>
        <taxon>Basidiomycota</taxon>
        <taxon>Agaricomycotina</taxon>
        <taxon>Agaricomycetes</taxon>
        <taxon>Agaricomycetidae</taxon>
        <taxon>Boletales</taxon>
        <taxon>Suillineae</taxon>
        <taxon>Suillaceae</taxon>
        <taxon>Suillus</taxon>
    </lineage>
</organism>
<dbReference type="EMBL" id="KN835156">
    <property type="protein sequence ID" value="KIK46692.1"/>
    <property type="molecule type" value="Genomic_DNA"/>
</dbReference>
<dbReference type="InParanoid" id="A0A0D0BL46"/>
<dbReference type="HOGENOM" id="CLU_2238373_0_0_1"/>
<keyword evidence="2" id="KW-1185">Reference proteome</keyword>
<protein>
    <submittedName>
        <fullName evidence="1">Unplaced genomic scaffold CY34scaffold_25, whole genome shotgun sequence</fullName>
    </submittedName>
</protein>
<reference evidence="1 2" key="1">
    <citation type="submission" date="2014-04" db="EMBL/GenBank/DDBJ databases">
        <authorList>
            <consortium name="DOE Joint Genome Institute"/>
            <person name="Kuo A."/>
            <person name="Ruytinx J."/>
            <person name="Rineau F."/>
            <person name="Colpaert J."/>
            <person name="Kohler A."/>
            <person name="Nagy L.G."/>
            <person name="Floudas D."/>
            <person name="Copeland A."/>
            <person name="Barry K.W."/>
            <person name="Cichocki N."/>
            <person name="Veneault-Fourrey C."/>
            <person name="LaButti K."/>
            <person name="Lindquist E.A."/>
            <person name="Lipzen A."/>
            <person name="Lundell T."/>
            <person name="Morin E."/>
            <person name="Murat C."/>
            <person name="Sun H."/>
            <person name="Tunlid A."/>
            <person name="Henrissat B."/>
            <person name="Grigoriev I.V."/>
            <person name="Hibbett D.S."/>
            <person name="Martin F."/>
            <person name="Nordberg H.P."/>
            <person name="Cantor M.N."/>
            <person name="Hua S.X."/>
        </authorList>
    </citation>
    <scope>NUCLEOTIDE SEQUENCE [LARGE SCALE GENOMIC DNA]</scope>
    <source>
        <strain evidence="1 2">UH-Slu-Lm8-n1</strain>
    </source>
</reference>
<proteinExistence type="predicted"/>
<accession>A0A0D0BL46</accession>
<gene>
    <name evidence="1" type="ORF">CY34DRAFT_800220</name>
</gene>